<dbReference type="InterPro" id="IPR010653">
    <property type="entry name" value="NlpB/DapX"/>
</dbReference>
<protein>
    <recommendedName>
        <fullName evidence="3">Lipoprotein</fullName>
    </recommendedName>
</protein>
<dbReference type="STRING" id="717773.Thicy_0835"/>
<keyword evidence="2" id="KW-1185">Reference proteome</keyword>
<dbReference type="Proteomes" id="UP000009232">
    <property type="component" value="Chromosome"/>
</dbReference>
<evidence type="ECO:0000313" key="2">
    <source>
        <dbReference type="Proteomes" id="UP000009232"/>
    </source>
</evidence>
<evidence type="ECO:0008006" key="3">
    <source>
        <dbReference type="Google" id="ProtNLM"/>
    </source>
</evidence>
<sequence>MNTFYKAAVLVAALTLVTGCSVFKGGETDFRDSEGRLLQGLELPPNFVSPGQERAQVNDRLVAPMLQEQDTLPRVLTSGVNVESNLVQRWLVFDNKSSYEVYNLLQRFIAGQGFDIASANFDIGLIQTDYLARSDVAPVALEVGLLTRLLNRWRDERVTGLYDRYSFQITEQDGQVAVYVQHNMMTADSSGDITQWRLRSYDPMMEMLALYRFLVFSGETAEGAIDKIAQAPYYHEVLRGEEMLGVALAAPIDQAWDYLQAQAVRADWNIVSQSRNERIILVEVSKDISSLSWLNRIFASQSSRVLVLMLAADTERDGITLVEINAQANDTPLNGEQRRAYLEQLGLLFD</sequence>
<reference evidence="1 2" key="1">
    <citation type="submission" date="2011-05" db="EMBL/GenBank/DDBJ databases">
        <title>Complete sequence of Thioalkalimicrobium cyclicum ALM1.</title>
        <authorList>
            <consortium name="US DOE Joint Genome Institute"/>
            <person name="Lucas S."/>
            <person name="Han J."/>
            <person name="Lapidus A."/>
            <person name="Cheng J.-F."/>
            <person name="Goodwin L."/>
            <person name="Pitluck S."/>
            <person name="Peters L."/>
            <person name="Mikhailova N."/>
            <person name="Davenport K."/>
            <person name="Han C."/>
            <person name="Tapia R."/>
            <person name="Land M."/>
            <person name="Hauser L."/>
            <person name="Kyrpides N."/>
            <person name="Ivanova N."/>
            <person name="Pagani I."/>
            <person name="Kappler U."/>
            <person name="Woyke T."/>
        </authorList>
    </citation>
    <scope>NUCLEOTIDE SEQUENCE [LARGE SCALE GENOMIC DNA]</scope>
    <source>
        <strain evidence="2">DSM 14477 / JCM 11371 / ALM1</strain>
    </source>
</reference>
<dbReference type="EMBL" id="CP002776">
    <property type="protein sequence ID" value="AEG31607.1"/>
    <property type="molecule type" value="Genomic_DNA"/>
</dbReference>
<dbReference type="eggNOG" id="COG3317">
    <property type="taxonomic scope" value="Bacteria"/>
</dbReference>
<evidence type="ECO:0000313" key="1">
    <source>
        <dbReference type="EMBL" id="AEG31607.1"/>
    </source>
</evidence>
<dbReference type="OrthoDB" id="5614108at2"/>
<proteinExistence type="predicted"/>
<dbReference type="PROSITE" id="PS51257">
    <property type="entry name" value="PROKAR_LIPOPROTEIN"/>
    <property type="match status" value="1"/>
</dbReference>
<dbReference type="KEGG" id="tcy:Thicy_0835"/>
<dbReference type="RefSeq" id="WP_013835385.1">
    <property type="nucleotide sequence ID" value="NC_015581.1"/>
</dbReference>
<dbReference type="AlphaFoldDB" id="F6DCM1"/>
<dbReference type="Pfam" id="PF06804">
    <property type="entry name" value="Lipoprotein_18"/>
    <property type="match status" value="1"/>
</dbReference>
<accession>F6DCM1</accession>
<gene>
    <name evidence="1" type="ordered locus">Thicy_0835</name>
</gene>
<name>F6DCM1_THICA</name>
<dbReference type="HOGENOM" id="CLU_792099_0_0_6"/>
<organism evidence="1 2">
    <name type="scientific">Thiomicrospira cyclica (strain DSM 14477 / JCM 11371 / ALM1)</name>
    <name type="common">Thioalkalimicrobium cyclicum</name>
    <dbReference type="NCBI Taxonomy" id="717773"/>
    <lineage>
        <taxon>Bacteria</taxon>
        <taxon>Pseudomonadati</taxon>
        <taxon>Pseudomonadota</taxon>
        <taxon>Gammaproteobacteria</taxon>
        <taxon>Thiotrichales</taxon>
        <taxon>Piscirickettsiaceae</taxon>
        <taxon>Thiomicrospira</taxon>
    </lineage>
</organism>